<dbReference type="SUPFAM" id="SSF53271">
    <property type="entry name" value="PRTase-like"/>
    <property type="match status" value="1"/>
</dbReference>
<comment type="similarity">
    <text evidence="1">Belongs to the ComF/GntX family.</text>
</comment>
<dbReference type="Gene3D" id="3.40.50.2020">
    <property type="match status" value="1"/>
</dbReference>
<organism evidence="3 4">
    <name type="scientific">[Actinobacillus] rossii</name>
    <dbReference type="NCBI Taxonomy" id="123820"/>
    <lineage>
        <taxon>Bacteria</taxon>
        <taxon>Pseudomonadati</taxon>
        <taxon>Pseudomonadota</taxon>
        <taxon>Gammaproteobacteria</taxon>
        <taxon>Pasteurellales</taxon>
        <taxon>Pasteurellaceae</taxon>
    </lineage>
</organism>
<evidence type="ECO:0000313" key="4">
    <source>
        <dbReference type="Proteomes" id="UP000254649"/>
    </source>
</evidence>
<dbReference type="CDD" id="cd06223">
    <property type="entry name" value="PRTases_typeI"/>
    <property type="match status" value="1"/>
</dbReference>
<feature type="domain" description="Phosphoribosyltransferase" evidence="2">
    <location>
        <begin position="180"/>
        <end position="218"/>
    </location>
</feature>
<dbReference type="PANTHER" id="PTHR47505">
    <property type="entry name" value="DNA UTILIZATION PROTEIN YHGH"/>
    <property type="match status" value="1"/>
</dbReference>
<dbReference type="Proteomes" id="UP000254649">
    <property type="component" value="Unassembled WGS sequence"/>
</dbReference>
<gene>
    <name evidence="3" type="ORF">NCTC10801_00545</name>
</gene>
<evidence type="ECO:0000256" key="1">
    <source>
        <dbReference type="ARBA" id="ARBA00008007"/>
    </source>
</evidence>
<dbReference type="Pfam" id="PF00156">
    <property type="entry name" value="Pribosyltran"/>
    <property type="match status" value="1"/>
</dbReference>
<proteinExistence type="inferred from homology"/>
<evidence type="ECO:0000259" key="2">
    <source>
        <dbReference type="Pfam" id="PF00156"/>
    </source>
</evidence>
<reference evidence="3 4" key="1">
    <citation type="submission" date="2018-06" db="EMBL/GenBank/DDBJ databases">
        <authorList>
            <consortium name="Pathogen Informatics"/>
            <person name="Doyle S."/>
        </authorList>
    </citation>
    <scope>NUCLEOTIDE SEQUENCE [LARGE SCALE GENOMIC DNA]</scope>
    <source>
        <strain evidence="3 4">NCTC10801</strain>
    </source>
</reference>
<dbReference type="EMBL" id="UFRQ01000003">
    <property type="protein sequence ID" value="SUT88613.1"/>
    <property type="molecule type" value="Genomic_DNA"/>
</dbReference>
<dbReference type="InterPro" id="IPR051910">
    <property type="entry name" value="ComF/GntX_DNA_util-trans"/>
</dbReference>
<accession>A0A380TNR9</accession>
<dbReference type="PANTHER" id="PTHR47505:SF1">
    <property type="entry name" value="DNA UTILIZATION PROTEIN YHGH"/>
    <property type="match status" value="1"/>
</dbReference>
<name>A0A380TNR9_9PAST</name>
<evidence type="ECO:0000313" key="3">
    <source>
        <dbReference type="EMBL" id="SUT88613.1"/>
    </source>
</evidence>
<dbReference type="InterPro" id="IPR029057">
    <property type="entry name" value="PRTase-like"/>
</dbReference>
<protein>
    <submittedName>
        <fullName evidence="3">Competence protein F</fullName>
    </submittedName>
</protein>
<dbReference type="AlphaFoldDB" id="A0A380TNR9"/>
<sequence length="225" mass="26176">MNIFGFRCVQCQNKLQISSHGLCSRCNHTIRRFPYCGKCGAKLSQNAMICGQCLRHEPSWDRLVMVGRYNEPLSTLIHRFKFQRAFWLDRTLARLLLLAVLNAKREHGLALPDVILPVPLHHFRHWRRGYNQSDLIAYWLSKWLKIPCNNNLLKRTKHTPTQRGLTAKARRQNLKNAFAIKREITYRRVALIDDVITTGSTLNEIAKLLRKHGVQEIQVWGVAKT</sequence>
<dbReference type="InterPro" id="IPR000836">
    <property type="entry name" value="PRTase_dom"/>
</dbReference>
<dbReference type="OrthoDB" id="9793412at2"/>
<keyword evidence="4" id="KW-1185">Reference proteome</keyword>